<protein>
    <submittedName>
        <fullName evidence="3">Uncharacterized protein</fullName>
    </submittedName>
</protein>
<dbReference type="Proteomes" id="UP001383192">
    <property type="component" value="Unassembled WGS sequence"/>
</dbReference>
<comment type="caution">
    <text evidence="3">The sequence shown here is derived from an EMBL/GenBank/DDBJ whole genome shotgun (WGS) entry which is preliminary data.</text>
</comment>
<feature type="compositionally biased region" description="Polar residues" evidence="1">
    <location>
        <begin position="160"/>
        <end position="175"/>
    </location>
</feature>
<feature type="region of interest" description="Disordered" evidence="1">
    <location>
        <begin position="52"/>
        <end position="94"/>
    </location>
</feature>
<accession>A0AAW0CHA5</accession>
<keyword evidence="2" id="KW-0812">Transmembrane</keyword>
<keyword evidence="2" id="KW-0472">Membrane</keyword>
<evidence type="ECO:0000313" key="3">
    <source>
        <dbReference type="EMBL" id="KAK7037487.1"/>
    </source>
</evidence>
<evidence type="ECO:0000256" key="2">
    <source>
        <dbReference type="SAM" id="Phobius"/>
    </source>
</evidence>
<gene>
    <name evidence="3" type="ORF">VNI00_010979</name>
</gene>
<evidence type="ECO:0000313" key="4">
    <source>
        <dbReference type="Proteomes" id="UP001383192"/>
    </source>
</evidence>
<organism evidence="3 4">
    <name type="scientific">Paramarasmius palmivorus</name>
    <dbReference type="NCBI Taxonomy" id="297713"/>
    <lineage>
        <taxon>Eukaryota</taxon>
        <taxon>Fungi</taxon>
        <taxon>Dikarya</taxon>
        <taxon>Basidiomycota</taxon>
        <taxon>Agaricomycotina</taxon>
        <taxon>Agaricomycetes</taxon>
        <taxon>Agaricomycetidae</taxon>
        <taxon>Agaricales</taxon>
        <taxon>Marasmiineae</taxon>
        <taxon>Marasmiaceae</taxon>
        <taxon>Paramarasmius</taxon>
    </lineage>
</organism>
<name>A0AAW0CHA5_9AGAR</name>
<feature type="region of interest" description="Disordered" evidence="1">
    <location>
        <begin position="156"/>
        <end position="188"/>
    </location>
</feature>
<keyword evidence="4" id="KW-1185">Reference proteome</keyword>
<feature type="compositionally biased region" description="Basic and acidic residues" evidence="1">
    <location>
        <begin position="52"/>
        <end position="75"/>
    </location>
</feature>
<keyword evidence="2" id="KW-1133">Transmembrane helix</keyword>
<dbReference type="AlphaFoldDB" id="A0AAW0CHA5"/>
<reference evidence="3 4" key="1">
    <citation type="submission" date="2024-01" db="EMBL/GenBank/DDBJ databases">
        <title>A draft genome for a cacao thread blight-causing isolate of Paramarasmius palmivorus.</title>
        <authorList>
            <person name="Baruah I.K."/>
            <person name="Bukari Y."/>
            <person name="Amoako-Attah I."/>
            <person name="Meinhardt L.W."/>
            <person name="Bailey B.A."/>
            <person name="Cohen S.P."/>
        </authorList>
    </citation>
    <scope>NUCLEOTIDE SEQUENCE [LARGE SCALE GENOMIC DNA]</scope>
    <source>
        <strain evidence="3 4">GH-12</strain>
    </source>
</reference>
<feature type="transmembrane region" description="Helical" evidence="2">
    <location>
        <begin position="20"/>
        <end position="42"/>
    </location>
</feature>
<proteinExistence type="predicted"/>
<evidence type="ECO:0000256" key="1">
    <source>
        <dbReference type="SAM" id="MobiDB-lite"/>
    </source>
</evidence>
<dbReference type="EMBL" id="JAYKXP010000046">
    <property type="protein sequence ID" value="KAK7037487.1"/>
    <property type="molecule type" value="Genomic_DNA"/>
</dbReference>
<sequence>MPPTLTGVHSTHERPASLKSFWACFALFFVAGTFLLVICYAIHSVYRSAKVDEDPRMRHKGSEIEKKEVVPEKERPKRSHSPNLSSASLPPSPIPTVYDPTTPTFDRNNIPFFIPPEQLAELPIDPKLAPIGGSFEFVPPSPVTTVLEVEAMPGLVGSSPRFSSGPGTVKYNSEHGQIAHSRSLAAPS</sequence>